<accession>A0A1H9ICV8</accession>
<keyword evidence="2 5" id="KW-0238">DNA-binding</keyword>
<sequence length="301" mass="32790">MDRYLADGFPGERLHVLPAPLVSEASRRPPTSRMLVTDAGHFPHAARHGRVRRAGVDQAIVILCADGAGWCELDGARHEVGPGDVVVVPPGRPHRYFADAVDPWSIWWLHVVGEDVPDLIAATGLSAARPTGALVDRYAAFAHVEEICDQLARDETRASLVAAAGAAWHLLAQLAAERERRSEVDPEPVRLVQEHLREHLGDPVSVPVLAELAGFSTSHFSARFRAATGFPVLEYVKRLRMARARQLLITSDHPVADIAAAVGYPDPFYFTRQFTAVNGVCPRTFRARAHAEAPPGSAQAR</sequence>
<dbReference type="Pfam" id="PF12833">
    <property type="entry name" value="HTH_18"/>
    <property type="match status" value="1"/>
</dbReference>
<evidence type="ECO:0000313" key="5">
    <source>
        <dbReference type="EMBL" id="SEQ72419.1"/>
    </source>
</evidence>
<dbReference type="InterPro" id="IPR009057">
    <property type="entry name" value="Homeodomain-like_sf"/>
</dbReference>
<dbReference type="RefSeq" id="WP_198410144.1">
    <property type="nucleotide sequence ID" value="NZ_FOFA01000005.1"/>
</dbReference>
<gene>
    <name evidence="5" type="ORF">SAMN05421756_105192</name>
</gene>
<dbReference type="Pfam" id="PF02311">
    <property type="entry name" value="AraC_binding"/>
    <property type="match status" value="1"/>
</dbReference>
<dbReference type="GO" id="GO:0003700">
    <property type="term" value="F:DNA-binding transcription factor activity"/>
    <property type="evidence" value="ECO:0007669"/>
    <property type="project" value="InterPro"/>
</dbReference>
<dbReference type="Proteomes" id="UP000198504">
    <property type="component" value="Unassembled WGS sequence"/>
</dbReference>
<dbReference type="PANTHER" id="PTHR46796:SF7">
    <property type="entry name" value="ARAC FAMILY TRANSCRIPTIONAL REGULATOR"/>
    <property type="match status" value="1"/>
</dbReference>
<dbReference type="PANTHER" id="PTHR46796">
    <property type="entry name" value="HTH-TYPE TRANSCRIPTIONAL ACTIVATOR RHAS-RELATED"/>
    <property type="match status" value="1"/>
</dbReference>
<keyword evidence="3" id="KW-0804">Transcription</keyword>
<evidence type="ECO:0000256" key="1">
    <source>
        <dbReference type="ARBA" id="ARBA00023015"/>
    </source>
</evidence>
<dbReference type="SUPFAM" id="SSF46689">
    <property type="entry name" value="Homeodomain-like"/>
    <property type="match status" value="2"/>
</dbReference>
<dbReference type="AlphaFoldDB" id="A0A1H9ICV8"/>
<keyword evidence="1" id="KW-0805">Transcription regulation</keyword>
<dbReference type="InterPro" id="IPR003313">
    <property type="entry name" value="AraC-bd"/>
</dbReference>
<dbReference type="InterPro" id="IPR050204">
    <property type="entry name" value="AraC_XylS_family_regulators"/>
</dbReference>
<name>A0A1H9ICV8_9ACTN</name>
<dbReference type="SUPFAM" id="SSF51215">
    <property type="entry name" value="Regulatory protein AraC"/>
    <property type="match status" value="1"/>
</dbReference>
<dbReference type="Gene3D" id="2.60.120.280">
    <property type="entry name" value="Regulatory protein AraC"/>
    <property type="match status" value="1"/>
</dbReference>
<evidence type="ECO:0000256" key="2">
    <source>
        <dbReference type="ARBA" id="ARBA00023125"/>
    </source>
</evidence>
<feature type="domain" description="HTH araC/xylS-type" evidence="4">
    <location>
        <begin position="190"/>
        <end position="288"/>
    </location>
</feature>
<dbReference type="Gene3D" id="1.10.10.60">
    <property type="entry name" value="Homeodomain-like"/>
    <property type="match status" value="2"/>
</dbReference>
<dbReference type="STRING" id="1036181.SAMN05421756_105192"/>
<reference evidence="6" key="1">
    <citation type="submission" date="2016-10" db="EMBL/GenBank/DDBJ databases">
        <authorList>
            <person name="Varghese N."/>
            <person name="Submissions S."/>
        </authorList>
    </citation>
    <scope>NUCLEOTIDE SEQUENCE [LARGE SCALE GENOMIC DNA]</scope>
    <source>
        <strain evidence="6">CGMCC 4.6856</strain>
    </source>
</reference>
<evidence type="ECO:0000259" key="4">
    <source>
        <dbReference type="PROSITE" id="PS01124"/>
    </source>
</evidence>
<organism evidence="5 6">
    <name type="scientific">Microlunatus flavus</name>
    <dbReference type="NCBI Taxonomy" id="1036181"/>
    <lineage>
        <taxon>Bacteria</taxon>
        <taxon>Bacillati</taxon>
        <taxon>Actinomycetota</taxon>
        <taxon>Actinomycetes</taxon>
        <taxon>Propionibacteriales</taxon>
        <taxon>Propionibacteriaceae</taxon>
        <taxon>Microlunatus</taxon>
    </lineage>
</organism>
<dbReference type="InterPro" id="IPR018060">
    <property type="entry name" value="HTH_AraC"/>
</dbReference>
<protein>
    <submittedName>
        <fullName evidence="5">AraC-type DNA-binding protein</fullName>
    </submittedName>
</protein>
<evidence type="ECO:0000256" key="3">
    <source>
        <dbReference type="ARBA" id="ARBA00023163"/>
    </source>
</evidence>
<dbReference type="SMART" id="SM00342">
    <property type="entry name" value="HTH_ARAC"/>
    <property type="match status" value="1"/>
</dbReference>
<evidence type="ECO:0000313" key="6">
    <source>
        <dbReference type="Proteomes" id="UP000198504"/>
    </source>
</evidence>
<dbReference type="InterPro" id="IPR037923">
    <property type="entry name" value="HTH-like"/>
</dbReference>
<dbReference type="GO" id="GO:0043565">
    <property type="term" value="F:sequence-specific DNA binding"/>
    <property type="evidence" value="ECO:0007669"/>
    <property type="project" value="InterPro"/>
</dbReference>
<dbReference type="PROSITE" id="PS01124">
    <property type="entry name" value="HTH_ARAC_FAMILY_2"/>
    <property type="match status" value="1"/>
</dbReference>
<dbReference type="EMBL" id="FOFA01000005">
    <property type="protein sequence ID" value="SEQ72419.1"/>
    <property type="molecule type" value="Genomic_DNA"/>
</dbReference>
<proteinExistence type="predicted"/>
<keyword evidence="6" id="KW-1185">Reference proteome</keyword>